<gene>
    <name evidence="3" type="ORF">AMECASPLE_016144</name>
</gene>
<dbReference type="PANTHER" id="PTHR22897">
    <property type="entry name" value="QUIESCIN Q6-RELATED SULFHYDRYL OXIDASE"/>
    <property type="match status" value="1"/>
</dbReference>
<feature type="domain" description="Sulfhydryl oxidase flavin adenine dinucleotide (FAD) binding" evidence="2">
    <location>
        <begin position="93"/>
        <end position="181"/>
    </location>
</feature>
<comment type="caution">
    <text evidence="3">The sequence shown here is derived from an EMBL/GenBank/DDBJ whole genome shotgun (WGS) entry which is preliminary data.</text>
</comment>
<dbReference type="PANTHER" id="PTHR22897:SF6">
    <property type="entry name" value="SULFHYDRYL OXIDASE 1"/>
    <property type="match status" value="1"/>
</dbReference>
<evidence type="ECO:0000259" key="1">
    <source>
        <dbReference type="Pfam" id="PF18108"/>
    </source>
</evidence>
<dbReference type="InterPro" id="IPR041269">
    <property type="entry name" value="QSOX_Trx1"/>
</dbReference>
<accession>A0ABV0XF57</accession>
<dbReference type="Pfam" id="PF18371">
    <property type="entry name" value="FAD_SOX"/>
    <property type="match status" value="1"/>
</dbReference>
<feature type="domain" description="Sulfhydryl oxidase Trx-like" evidence="1">
    <location>
        <begin position="1"/>
        <end position="67"/>
    </location>
</feature>
<protein>
    <submittedName>
        <fullName evidence="3">Uncharacterized protein</fullName>
    </submittedName>
</protein>
<dbReference type="InterPro" id="IPR042568">
    <property type="entry name" value="QSOX_FAD-bd_sf"/>
</dbReference>
<evidence type="ECO:0000313" key="4">
    <source>
        <dbReference type="Proteomes" id="UP001469553"/>
    </source>
</evidence>
<evidence type="ECO:0000259" key="2">
    <source>
        <dbReference type="Pfam" id="PF18371"/>
    </source>
</evidence>
<dbReference type="Gene3D" id="3.40.30.10">
    <property type="entry name" value="Glutaredoxin"/>
    <property type="match status" value="1"/>
</dbReference>
<reference evidence="3 4" key="1">
    <citation type="submission" date="2021-06" db="EMBL/GenBank/DDBJ databases">
        <authorList>
            <person name="Palmer J.M."/>
        </authorList>
    </citation>
    <scope>NUCLEOTIDE SEQUENCE [LARGE SCALE GENOMIC DNA]</scope>
    <source>
        <strain evidence="3 4">AS_MEX2019</strain>
        <tissue evidence="3">Muscle</tissue>
    </source>
</reference>
<dbReference type="InterPro" id="IPR039798">
    <property type="entry name" value="Sulfhydryl_oxidase"/>
</dbReference>
<dbReference type="Gene3D" id="1.20.120.1960">
    <property type="entry name" value="QSOX sulfhydryl oxidase domain"/>
    <property type="match status" value="1"/>
</dbReference>
<proteinExistence type="predicted"/>
<dbReference type="Pfam" id="PF18108">
    <property type="entry name" value="QSOX_Trx1"/>
    <property type="match status" value="1"/>
</dbReference>
<dbReference type="Proteomes" id="UP001469553">
    <property type="component" value="Unassembled WGS sequence"/>
</dbReference>
<sequence>VILDLLQFENITVRRVLNTEKGLVAKLGVTEFPSCYLYYPDGNFTRLRVNFEARSFYSYALQRLPGVMRSGKSPPVVMELLKNRTEEPWRPFNSSRVYMADLESALHYSLRVELADHAVIKGDALIALKNYISVLAKYFPGRPVVTNLLKSLNSWLQNQTADHISYKEFKETVDDTPQVCKDITINTCTKYTTGIVNWGLSFCMKDRE</sequence>
<keyword evidence="4" id="KW-1185">Reference proteome</keyword>
<dbReference type="InterPro" id="IPR040986">
    <property type="entry name" value="QSOX_FAD-bd_dom"/>
</dbReference>
<evidence type="ECO:0000313" key="3">
    <source>
        <dbReference type="EMBL" id="MEQ2280087.1"/>
    </source>
</evidence>
<feature type="non-terminal residue" evidence="3">
    <location>
        <position position="1"/>
    </location>
</feature>
<dbReference type="EMBL" id="JAHRIP010001164">
    <property type="protein sequence ID" value="MEQ2280087.1"/>
    <property type="molecule type" value="Genomic_DNA"/>
</dbReference>
<organism evidence="3 4">
    <name type="scientific">Ameca splendens</name>
    <dbReference type="NCBI Taxonomy" id="208324"/>
    <lineage>
        <taxon>Eukaryota</taxon>
        <taxon>Metazoa</taxon>
        <taxon>Chordata</taxon>
        <taxon>Craniata</taxon>
        <taxon>Vertebrata</taxon>
        <taxon>Euteleostomi</taxon>
        <taxon>Actinopterygii</taxon>
        <taxon>Neopterygii</taxon>
        <taxon>Teleostei</taxon>
        <taxon>Neoteleostei</taxon>
        <taxon>Acanthomorphata</taxon>
        <taxon>Ovalentaria</taxon>
        <taxon>Atherinomorphae</taxon>
        <taxon>Cyprinodontiformes</taxon>
        <taxon>Goodeidae</taxon>
        <taxon>Ameca</taxon>
    </lineage>
</organism>
<name>A0ABV0XF57_9TELE</name>